<dbReference type="EMBL" id="LGUA01001579">
    <property type="protein sequence ID" value="OAX78349.1"/>
    <property type="molecule type" value="Genomic_DNA"/>
</dbReference>
<keyword evidence="4" id="KW-1185">Reference proteome</keyword>
<dbReference type="InterPro" id="IPR012334">
    <property type="entry name" value="Pectin_lyas_fold"/>
</dbReference>
<name>A0A1B7NNG4_9EURO</name>
<dbReference type="InterPro" id="IPR011050">
    <property type="entry name" value="Pectin_lyase_fold/virulence"/>
</dbReference>
<dbReference type="AlphaFoldDB" id="A0A1B7NNG4"/>
<dbReference type="FunFam" id="2.160.20.10:FF:000049">
    <property type="entry name" value="Putative exo-beta-1,3-glucanase"/>
    <property type="match status" value="1"/>
</dbReference>
<feature type="chain" id="PRO_5008598115" description="Rhamnogalacturonase A/B/Epimerase-like pectate lyase domain-containing protein" evidence="1">
    <location>
        <begin position="25"/>
        <end position="1018"/>
    </location>
</feature>
<feature type="non-terminal residue" evidence="3">
    <location>
        <position position="1018"/>
    </location>
</feature>
<comment type="caution">
    <text evidence="3">The sequence shown here is derived from an EMBL/GenBank/DDBJ whole genome shotgun (WGS) entry which is preliminary data.</text>
</comment>
<dbReference type="Pfam" id="PF12708">
    <property type="entry name" value="Pect-lyase_RHGA_epim"/>
    <property type="match status" value="2"/>
</dbReference>
<proteinExistence type="predicted"/>
<organism evidence="3 4">
    <name type="scientific">Emergomyces africanus</name>
    <dbReference type="NCBI Taxonomy" id="1955775"/>
    <lineage>
        <taxon>Eukaryota</taxon>
        <taxon>Fungi</taxon>
        <taxon>Dikarya</taxon>
        <taxon>Ascomycota</taxon>
        <taxon>Pezizomycotina</taxon>
        <taxon>Eurotiomycetes</taxon>
        <taxon>Eurotiomycetidae</taxon>
        <taxon>Onygenales</taxon>
        <taxon>Ajellomycetaceae</taxon>
        <taxon>Emergomyces</taxon>
    </lineage>
</organism>
<evidence type="ECO:0000259" key="2">
    <source>
        <dbReference type="Pfam" id="PF12708"/>
    </source>
</evidence>
<dbReference type="SUPFAM" id="SSF51126">
    <property type="entry name" value="Pectin lyase-like"/>
    <property type="match status" value="2"/>
</dbReference>
<gene>
    <name evidence="3" type="ORF">ACJ72_07345</name>
</gene>
<evidence type="ECO:0000256" key="1">
    <source>
        <dbReference type="SAM" id="SignalP"/>
    </source>
</evidence>
<dbReference type="CDD" id="cd23668">
    <property type="entry name" value="GH55_beta13glucanase-like"/>
    <property type="match status" value="1"/>
</dbReference>
<evidence type="ECO:0000313" key="3">
    <source>
        <dbReference type="EMBL" id="OAX78349.1"/>
    </source>
</evidence>
<dbReference type="PANTHER" id="PTHR33928:SF2">
    <property type="entry name" value="PECTATE LYASE SUPERFAMILY PROTEIN DOMAIN-CONTAINING PROTEIN-RELATED"/>
    <property type="match status" value="1"/>
</dbReference>
<accession>A0A1B7NNG4</accession>
<dbReference type="InterPro" id="IPR024535">
    <property type="entry name" value="RHGA/B-epi-like_pectate_lyase"/>
</dbReference>
<feature type="domain" description="Rhamnogalacturonase A/B/Epimerase-like pectate lyase" evidence="2">
    <location>
        <begin position="560"/>
        <end position="617"/>
    </location>
</feature>
<dbReference type="OrthoDB" id="1046782at2759"/>
<sequence length="1018" mass="111337">MATRHRGLLQAVLIWALLSLQVMTSVISPAMKDPLRIGQEIEKRDVGTARAPVPDMIMPSRVANATQSEIDEARRIVRAAILEAAILNKARMDYVMSDGARESSRNASSSDAQPPPLLDITKEIAAAAALVAEVDAVAEVRSYYSRGSKRDYSKIDALYNRTVEKRADTFWMEDIQRKGSWPFGDDPSFKIFRNVKDYGAYGDGIHDDTDAINRAMADMGTCGEKCHGLTTKNIVVYFPSGTYLVSSTIEAFFGSQLIGNPNNRPTIKAASSFVGLGVISTNHYVPNGGPGPDGNPLEWYVTTANFYRQIRNFVLDITATNGAAYVAAIHYQIAQATSLSHVDFIVSSDPGTTQQAIFTENGSGGVLSDLTFTGGNFGIYGGNQQFTAQRIKFTGCKTAVQLIWDWGWAWKNIEITGSQTGFKLMSEDNVPRTGSIIILDSIFKDTKTALLTFPATPEKGKGTTGITLDNVVFDGVDSAVADNYGKVYLPGSVGSVDTWTLGAMYFDISRRDYTLGMSYSTAREATLVTDRLSPFPKAPYFERPKPQYEDIDASNFVHMKDYAKGDGVTDDTEAFQRVLCQFSGGHNIIFIDAGSYILTDTITIPAGIKIVGEAWPQLVAFGSKFQDETHPRPLVRVGQPGDEGSVEIQDLIFTTKGPTAGVVLVEWNIKATSPGSAAMWDSHVRIGGATGSELTSTECPAITTGVNSDACKSGSLMMHITKTASAYMENMWLWVADHDVDDHDLQDANSTLPQTSIYCARGLLVESTEATWLYGTSAEHAVYYQYNFFEAQNVFASMIQTESPYYQPTPKVPAPFEAAVGVFSGDPDYSNCRDGLPGCDSSWALRMINSSKIHIAGAGLYSWFTTYTQDCIDSRNCQNSLIQLEEIGDRVRLHNLITIGATNMIASDGTLITSESNLAVDYHPYWSQITGLDLINNKGAQCLVNQQLQARGERPCPEVPPEAVVPPGKYPTNLSLVDIGGEADHGYFTLVNGSPYNWILTYNHSYQMDQWSWHDVPA</sequence>
<dbReference type="InterPro" id="IPR039279">
    <property type="entry name" value="QRT3-like"/>
</dbReference>
<evidence type="ECO:0000313" key="4">
    <source>
        <dbReference type="Proteomes" id="UP000091918"/>
    </source>
</evidence>
<dbReference type="Proteomes" id="UP000091918">
    <property type="component" value="Unassembled WGS sequence"/>
</dbReference>
<dbReference type="GO" id="GO:0004650">
    <property type="term" value="F:polygalacturonase activity"/>
    <property type="evidence" value="ECO:0007669"/>
    <property type="project" value="InterPro"/>
</dbReference>
<feature type="domain" description="Rhamnogalacturonase A/B/Epimerase-like pectate lyase" evidence="2">
    <location>
        <begin position="192"/>
        <end position="422"/>
    </location>
</feature>
<dbReference type="STRING" id="1658172.A0A1B7NNG4"/>
<dbReference type="Gene3D" id="2.160.20.10">
    <property type="entry name" value="Single-stranded right-handed beta-helix, Pectin lyase-like"/>
    <property type="match status" value="2"/>
</dbReference>
<keyword evidence="1" id="KW-0732">Signal</keyword>
<feature type="signal peptide" evidence="1">
    <location>
        <begin position="1"/>
        <end position="24"/>
    </location>
</feature>
<reference evidence="3 4" key="1">
    <citation type="submission" date="2015-07" db="EMBL/GenBank/DDBJ databases">
        <title>Emmonsia species relationships and genome sequence.</title>
        <authorList>
            <person name="Cuomo C.A."/>
            <person name="Schwartz I.S."/>
            <person name="Kenyon C."/>
            <person name="de Hoog G.S."/>
            <person name="Govender N.P."/>
            <person name="Botha A."/>
            <person name="Moreno L."/>
            <person name="de Vries M."/>
            <person name="Munoz J.F."/>
            <person name="Stielow J.B."/>
        </authorList>
    </citation>
    <scope>NUCLEOTIDE SEQUENCE [LARGE SCALE GENOMIC DNA]</scope>
    <source>
        <strain evidence="3 4">CBS 136260</strain>
    </source>
</reference>
<dbReference type="PANTHER" id="PTHR33928">
    <property type="entry name" value="POLYGALACTURONASE QRT3"/>
    <property type="match status" value="1"/>
</dbReference>
<protein>
    <recommendedName>
        <fullName evidence="2">Rhamnogalacturonase A/B/Epimerase-like pectate lyase domain-containing protein</fullName>
    </recommendedName>
</protein>